<feature type="compositionally biased region" description="Acidic residues" evidence="5">
    <location>
        <begin position="317"/>
        <end position="333"/>
    </location>
</feature>
<proteinExistence type="inferred from homology"/>
<feature type="coiled-coil region" evidence="4">
    <location>
        <begin position="719"/>
        <end position="756"/>
    </location>
</feature>
<feature type="region of interest" description="Disordered" evidence="5">
    <location>
        <begin position="291"/>
        <end position="342"/>
    </location>
</feature>
<feature type="domain" description="Rad50/SbcC-type AAA" evidence="6">
    <location>
        <begin position="6"/>
        <end position="239"/>
    </location>
</feature>
<feature type="coiled-coil region" evidence="4">
    <location>
        <begin position="831"/>
        <end position="897"/>
    </location>
</feature>
<feature type="coiled-coil region" evidence="4">
    <location>
        <begin position="599"/>
        <end position="633"/>
    </location>
</feature>
<sequence>MRIQALAIKGIGPYKDEFFIDFGKLSKNGLFLIDGDTGAGKSTIIDAICFALFSTITRNDGSAGKERMRSRFLPLGANKEASCVELIFSENGKTYYIKRNPGYSHPKKGHLDDPQSAWVPVTEAVTVKRLDSDGYKAAQEKAEHAPDVRGAGKVLIGFARDDEGATVVANGSRQANSAIQEIVGLNASQFRTVICLPQGQFESFLHAKPEERSGMLIDIFRLGVYDRIQHALQEMEKEKDTDIAHSSALLHGKVSELQGALPDLPFEEDEPDRDAVDGAETASAIAATTEEHADGAGAADDHDDASGFNDAASSDDITSDDADDIDDADDDDTHESSISLGERLERWNSQSINGSQADQLVELPIDNIADKRNELDAILDRIDIELSTVVMQGADVREAAQHRRDEAQVDLTLVGKLTEDLRKQQGLVERQAMLMADKDRIGKICARVEEARNAIPVSDANDAVKDAEKAVADREHALKDATDKLAAMESKETLIERQSEAQKAQIAVTKERAERDRCTADLDQLNQLDRAQKELADLQDGVASAKKTLDEAEAKLASCGDPEKINADYESAKDVVATKPVVQSALDAAAKTLADFETLDRLLKERTELENDEKEAKATHDAAQERNEQVKLEQRIAELGIALEDGKPCPVCGSTMHPHVIAVSNADEIDDTGRKFKEAKAAWEDAKSKLNQCQGKISSLTESLKGVTPNEAQTNHDIAVKNLKAVEKVEEELQSLKAASDALAVAQKARDKAANDLRVQQGKATTKQEDVDKRREACVGKDKDALSARIADLNEQIESNDKIASGINAIADKIAKRNEAEKTQRSCSDVLAQKKKDLEAARDKLARVISERGFASLDVALAAILDAKDLDHLDGQVRQYEQDVRSTDDQLKAALDDLRDHLTEDSNRTLRLLDIDALPECIDLWKVKETGAVGLGAAAPDAVALGNAVLGAAAPDAAAPAAADFDIAGFSAADTDTGLSDADKTTELASGESAPVMLTHLGALIDAVDEKALRECFDDASHAYDDANSKYESAKSSYEGFGTKRKAIDKAADEWEETRSQAWPYQCMSQLLCGKNYRGENPNRLTISAYAVQQIFTAVLDETNIILKGIHDGIFRLSLGNKSKGGAKQGLPISVYDARTNRNSDVETLSGGETFFISLALSLGLARVVQTRAAGIEMGVFFIDEGFGTLDENCRADVVLELQKLAEQGRSIGIISHVSQLQEAIGTQIKVMRGKSAGGKDGDGPSMIDFQTA</sequence>
<comment type="subunit">
    <text evidence="2">Heterodimer of SbcC and SbcD.</text>
</comment>
<dbReference type="Gene3D" id="3.40.50.300">
    <property type="entry name" value="P-loop containing nucleotide triphosphate hydrolases"/>
    <property type="match status" value="2"/>
</dbReference>
<dbReference type="PANTHER" id="PTHR32114">
    <property type="entry name" value="ABC TRANSPORTER ABCH.3"/>
    <property type="match status" value="1"/>
</dbReference>
<dbReference type="Proteomes" id="UP000216454">
    <property type="component" value="Unassembled WGS sequence"/>
</dbReference>
<dbReference type="InterPro" id="IPR038729">
    <property type="entry name" value="Rad50/SbcC_AAA"/>
</dbReference>
<dbReference type="PROSITE" id="PS00675">
    <property type="entry name" value="SIGMA54_INTERACT_1"/>
    <property type="match status" value="1"/>
</dbReference>
<dbReference type="RefSeq" id="WP_094691212.1">
    <property type="nucleotide sequence ID" value="NZ_MWWQ01000006.1"/>
</dbReference>
<comment type="similarity">
    <text evidence="1">Belongs to the SMC family. SbcC subfamily.</text>
</comment>
<dbReference type="GO" id="GO:0016887">
    <property type="term" value="F:ATP hydrolysis activity"/>
    <property type="evidence" value="ECO:0007669"/>
    <property type="project" value="InterPro"/>
</dbReference>
<dbReference type="EMBL" id="MWWQ01000006">
    <property type="protein sequence ID" value="OZG52090.1"/>
    <property type="molecule type" value="Genomic_DNA"/>
</dbReference>
<keyword evidence="4" id="KW-0175">Coiled coil</keyword>
<evidence type="ECO:0000256" key="1">
    <source>
        <dbReference type="ARBA" id="ARBA00006930"/>
    </source>
</evidence>
<accession>A0A261EYZ6</accession>
<comment type="caution">
    <text evidence="7">The sequence shown here is derived from an EMBL/GenBank/DDBJ whole genome shotgun (WGS) entry which is preliminary data.</text>
</comment>
<gene>
    <name evidence="7" type="ORF">PSSU_0873</name>
</gene>
<dbReference type="Pfam" id="PF13476">
    <property type="entry name" value="AAA_23"/>
    <property type="match status" value="1"/>
</dbReference>
<dbReference type="AlphaFoldDB" id="A0A261EYZ6"/>
<dbReference type="SUPFAM" id="SSF75712">
    <property type="entry name" value="Rad50 coiled-coil Zn hook"/>
    <property type="match status" value="1"/>
</dbReference>
<dbReference type="InterPro" id="IPR025662">
    <property type="entry name" value="Sigma_54_int_dom_ATP-bd_1"/>
</dbReference>
<evidence type="ECO:0000313" key="7">
    <source>
        <dbReference type="EMBL" id="OZG52090.1"/>
    </source>
</evidence>
<keyword evidence="8" id="KW-1185">Reference proteome</keyword>
<evidence type="ECO:0000256" key="2">
    <source>
        <dbReference type="ARBA" id="ARBA00011322"/>
    </source>
</evidence>
<reference evidence="7 8" key="1">
    <citation type="journal article" date="2017" name="BMC Genomics">
        <title>Comparative genomic and phylogenomic analyses of the Bifidobacteriaceae family.</title>
        <authorList>
            <person name="Lugli G.A."/>
            <person name="Milani C."/>
            <person name="Turroni F."/>
            <person name="Duranti S."/>
            <person name="Mancabelli L."/>
            <person name="Mangifesta M."/>
            <person name="Ferrario C."/>
            <person name="Modesto M."/>
            <person name="Mattarelli P."/>
            <person name="Jiri K."/>
            <person name="van Sinderen D."/>
            <person name="Ventura M."/>
        </authorList>
    </citation>
    <scope>NUCLEOTIDE SEQUENCE [LARGE SCALE GENOMIC DNA]</scope>
    <source>
        <strain evidence="7 8">DSM 24744</strain>
    </source>
</reference>
<evidence type="ECO:0000259" key="6">
    <source>
        <dbReference type="Pfam" id="PF13476"/>
    </source>
</evidence>
<dbReference type="SUPFAM" id="SSF52540">
    <property type="entry name" value="P-loop containing nucleoside triphosphate hydrolases"/>
    <property type="match status" value="1"/>
</dbReference>
<protein>
    <recommendedName>
        <fullName evidence="3">Nuclease SbcCD subunit C</fullName>
    </recommendedName>
</protein>
<dbReference type="GO" id="GO:0006302">
    <property type="term" value="P:double-strand break repair"/>
    <property type="evidence" value="ECO:0007669"/>
    <property type="project" value="InterPro"/>
</dbReference>
<feature type="region of interest" description="Disordered" evidence="5">
    <location>
        <begin position="1234"/>
        <end position="1253"/>
    </location>
</feature>
<evidence type="ECO:0000256" key="5">
    <source>
        <dbReference type="SAM" id="MobiDB-lite"/>
    </source>
</evidence>
<dbReference type="PANTHER" id="PTHR32114:SF2">
    <property type="entry name" value="ABC TRANSPORTER ABCH.3"/>
    <property type="match status" value="1"/>
</dbReference>
<evidence type="ECO:0000256" key="4">
    <source>
        <dbReference type="SAM" id="Coils"/>
    </source>
</evidence>
<evidence type="ECO:0000256" key="3">
    <source>
        <dbReference type="ARBA" id="ARBA00013368"/>
    </source>
</evidence>
<dbReference type="InterPro" id="IPR027417">
    <property type="entry name" value="P-loop_NTPase"/>
</dbReference>
<organism evidence="7 8">
    <name type="scientific">Pseudoscardovia suis</name>
    <dbReference type="NCBI Taxonomy" id="987063"/>
    <lineage>
        <taxon>Bacteria</taxon>
        <taxon>Bacillati</taxon>
        <taxon>Actinomycetota</taxon>
        <taxon>Actinomycetes</taxon>
        <taxon>Bifidobacteriales</taxon>
        <taxon>Bifidobacteriaceae</taxon>
        <taxon>Pseudoscardovia</taxon>
    </lineage>
</organism>
<evidence type="ECO:0000313" key="8">
    <source>
        <dbReference type="Proteomes" id="UP000216454"/>
    </source>
</evidence>
<feature type="coiled-coil region" evidence="4">
    <location>
        <begin position="464"/>
        <end position="555"/>
    </location>
</feature>
<name>A0A261EYZ6_9BIFI</name>
<dbReference type="Pfam" id="PF13558">
    <property type="entry name" value="SbcC_Walker_B"/>
    <property type="match status" value="1"/>
</dbReference>
<dbReference type="OrthoDB" id="9795626at2"/>